<dbReference type="InterPro" id="IPR029058">
    <property type="entry name" value="AB_hydrolase_fold"/>
</dbReference>
<accession>A0ABS4SVF3</accession>
<dbReference type="InterPro" id="IPR000073">
    <property type="entry name" value="AB_hydrolase_1"/>
</dbReference>
<dbReference type="Proteomes" id="UP000781958">
    <property type="component" value="Unassembled WGS sequence"/>
</dbReference>
<gene>
    <name evidence="2" type="ORF">J2851_006362</name>
</gene>
<reference evidence="2 3" key="1">
    <citation type="submission" date="2021-03" db="EMBL/GenBank/DDBJ databases">
        <title>Genomic Encyclopedia of Type Strains, Phase III (KMG-III): the genomes of soil and plant-associated and newly described type strains.</title>
        <authorList>
            <person name="Whitman W."/>
        </authorList>
    </citation>
    <scope>NUCLEOTIDE SEQUENCE [LARGE SCALE GENOMIC DNA]</scope>
    <source>
        <strain evidence="2 3">IMMIB AFH-6</strain>
    </source>
</reference>
<dbReference type="RefSeq" id="WP_209771841.1">
    <property type="nucleotide sequence ID" value="NZ_JAGINP010000032.1"/>
</dbReference>
<proteinExistence type="predicted"/>
<evidence type="ECO:0000313" key="2">
    <source>
        <dbReference type="EMBL" id="MBP2296544.1"/>
    </source>
</evidence>
<protein>
    <submittedName>
        <fullName evidence="2">Pimeloyl-ACP methyl ester carboxylesterase</fullName>
    </submittedName>
</protein>
<sequence length="227" mass="23777">MDSATVILVHGAFADGSSWSRVIPLLQAEGLEVAAVQNPLASLDEDAAYVQRAIDRAKGPVVLAGHSWGGAVITQVGNQDRVKALVYVAAFAPGVGQSPNDTLKPFPPSPGLSSVSVDRAGYLFLTPDNLAKTFAQDLSPAEIALLAATQGATAAACFRTRVTAAAWEHKPSWYVVASEDRMLPAAFQRATAQRIGARTTEVEASHVPHASRPEAVAAVIAEAARTR</sequence>
<dbReference type="PANTHER" id="PTHR37017">
    <property type="entry name" value="AB HYDROLASE-1 DOMAIN-CONTAINING PROTEIN-RELATED"/>
    <property type="match status" value="1"/>
</dbReference>
<keyword evidence="3" id="KW-1185">Reference proteome</keyword>
<dbReference type="InterPro" id="IPR052897">
    <property type="entry name" value="Sec-Metab_Biosynth_Hydrolase"/>
</dbReference>
<dbReference type="PANTHER" id="PTHR37017:SF11">
    <property type="entry name" value="ESTERASE_LIPASE_THIOESTERASE DOMAIN-CONTAINING PROTEIN"/>
    <property type="match status" value="1"/>
</dbReference>
<name>A0ABS4SVF3_9PROT</name>
<dbReference type="Pfam" id="PF12697">
    <property type="entry name" value="Abhydrolase_6"/>
    <property type="match status" value="1"/>
</dbReference>
<evidence type="ECO:0000313" key="3">
    <source>
        <dbReference type="Proteomes" id="UP000781958"/>
    </source>
</evidence>
<dbReference type="EMBL" id="JAGINP010000032">
    <property type="protein sequence ID" value="MBP2296544.1"/>
    <property type="molecule type" value="Genomic_DNA"/>
</dbReference>
<evidence type="ECO:0000259" key="1">
    <source>
        <dbReference type="Pfam" id="PF12697"/>
    </source>
</evidence>
<dbReference type="SUPFAM" id="SSF53474">
    <property type="entry name" value="alpha/beta-Hydrolases"/>
    <property type="match status" value="1"/>
</dbReference>
<organism evidence="2 3">
    <name type="scientific">Azospirillum rugosum</name>
    <dbReference type="NCBI Taxonomy" id="416170"/>
    <lineage>
        <taxon>Bacteria</taxon>
        <taxon>Pseudomonadati</taxon>
        <taxon>Pseudomonadota</taxon>
        <taxon>Alphaproteobacteria</taxon>
        <taxon>Rhodospirillales</taxon>
        <taxon>Azospirillaceae</taxon>
        <taxon>Azospirillum</taxon>
    </lineage>
</organism>
<feature type="domain" description="AB hydrolase-1" evidence="1">
    <location>
        <begin position="6"/>
        <end position="219"/>
    </location>
</feature>
<comment type="caution">
    <text evidence="2">The sequence shown here is derived from an EMBL/GenBank/DDBJ whole genome shotgun (WGS) entry which is preliminary data.</text>
</comment>
<dbReference type="Gene3D" id="3.40.50.1820">
    <property type="entry name" value="alpha/beta hydrolase"/>
    <property type="match status" value="1"/>
</dbReference>